<evidence type="ECO:0000313" key="7">
    <source>
        <dbReference type="Proteomes" id="UP000036410"/>
    </source>
</evidence>
<proteinExistence type="inferred from homology"/>
<dbReference type="GO" id="GO:0005886">
    <property type="term" value="C:plasma membrane"/>
    <property type="evidence" value="ECO:0007669"/>
    <property type="project" value="UniProtKB-SubCell"/>
</dbReference>
<evidence type="ECO:0000256" key="5">
    <source>
        <dbReference type="SAM" id="Phobius"/>
    </source>
</evidence>
<name>A0A806TNX5_PRIMG</name>
<evidence type="ECO:0000256" key="2">
    <source>
        <dbReference type="ARBA" id="ARBA00005278"/>
    </source>
</evidence>
<dbReference type="InterPro" id="IPR050768">
    <property type="entry name" value="UPF0353/GerABKA_families"/>
</dbReference>
<keyword evidence="5" id="KW-1133">Transmembrane helix</keyword>
<dbReference type="AlphaFoldDB" id="A0A806TNX5"/>
<feature type="transmembrane region" description="Helical" evidence="5">
    <location>
        <begin position="401"/>
        <end position="419"/>
    </location>
</feature>
<dbReference type="PANTHER" id="PTHR22550">
    <property type="entry name" value="SPORE GERMINATION PROTEIN"/>
    <property type="match status" value="1"/>
</dbReference>
<dbReference type="PIRSF" id="PIRSF005690">
    <property type="entry name" value="GerBA"/>
    <property type="match status" value="1"/>
</dbReference>
<protein>
    <submittedName>
        <fullName evidence="6">Spore germination protein B1</fullName>
    </submittedName>
</protein>
<keyword evidence="3 4" id="KW-0472">Membrane</keyword>
<dbReference type="PANTHER" id="PTHR22550:SF5">
    <property type="entry name" value="LEUCINE ZIPPER PROTEIN 4"/>
    <property type="match status" value="1"/>
</dbReference>
<keyword evidence="5" id="KW-0812">Transmembrane</keyword>
<evidence type="ECO:0000256" key="1">
    <source>
        <dbReference type="ARBA" id="ARBA00004141"/>
    </source>
</evidence>
<dbReference type="InterPro" id="IPR004995">
    <property type="entry name" value="Spore_Ger"/>
</dbReference>
<evidence type="ECO:0000256" key="3">
    <source>
        <dbReference type="ARBA" id="ARBA00023136"/>
    </source>
</evidence>
<sequence>MNKLPVIESHARGTVMFKHLFKKKNADDQPKKSLDELIKQFKKSSDFTTLAIGSQHRKYIITYFKQLVNMQSVEDKILEPFQKLDFTLSSVYEVENVLPIEDISVTKDTKEILEKMLRGYVMFQLHKDDKLVALIKVQSFDTGFRKENETENEFSVVGPKIGFVEDLDVNLYLMRKTVISENLIFKELTVGNKSKTRVVLVYLEGVTNPQHVDTMTQRLEEIDFDVIFDSTMLDQLISDNSSTAFPLFLTTERIDRVLFSLLNGQAAFFSSGSPYAVTGPSTLLDFFISPEDYYLPWVLGSFFRVIRILGVFFSIFATPLYVAIVTYHYEMLPKDLLGPIIFSRTNVPFPPVIEVLFLEITIELLREAGARLPTKVGQTLGIVGGIVIGQATVEAALTSNILLIIVSLTALASFTTPIFKMSNTIRLLRFPFILFATAFGLVGITFGFCFLLVHLLRLKSLGMPYLVPLFPFRPTEYRDTFLRLPYSHTAKRPSYLRPLERFRYNPNKANKTKRKSNLDNE</sequence>
<gene>
    <name evidence="6" type="primary">gerBA_2</name>
    <name evidence="6" type="ORF">AS52_01244</name>
</gene>
<evidence type="ECO:0000256" key="4">
    <source>
        <dbReference type="PIRNR" id="PIRNR005690"/>
    </source>
</evidence>
<dbReference type="EMBL" id="CP010586">
    <property type="protein sequence ID" value="AKP76209.1"/>
    <property type="molecule type" value="Genomic_DNA"/>
</dbReference>
<reference evidence="6 7" key="1">
    <citation type="submission" date="2015-01" db="EMBL/GenBank/DDBJ databases">
        <title>Genome sequence of bacillus megaterium Q3.</title>
        <authorList>
            <person name="Wang Y."/>
            <person name="Luo K."/>
            <person name="Bai L."/>
            <person name="Luo F."/>
        </authorList>
    </citation>
    <scope>NUCLEOTIDE SEQUENCE [LARGE SCALE GENOMIC DNA]</scope>
    <source>
        <strain evidence="6 7">Q3</strain>
    </source>
</reference>
<comment type="subcellular location">
    <subcellularLocation>
        <location evidence="4">Cell membrane</location>
    </subcellularLocation>
    <subcellularLocation>
        <location evidence="1">Membrane</location>
        <topology evidence="1">Multi-pass membrane protein</topology>
    </subcellularLocation>
</comment>
<accession>A0A806TNX5</accession>
<dbReference type="GO" id="GO:0009847">
    <property type="term" value="P:spore germination"/>
    <property type="evidence" value="ECO:0007669"/>
    <property type="project" value="UniProtKB-UniRule"/>
</dbReference>
<feature type="transmembrane region" description="Helical" evidence="5">
    <location>
        <begin position="308"/>
        <end position="329"/>
    </location>
</feature>
<feature type="transmembrane region" description="Helical" evidence="5">
    <location>
        <begin position="431"/>
        <end position="456"/>
    </location>
</feature>
<dbReference type="Proteomes" id="UP000036410">
    <property type="component" value="Chromosome"/>
</dbReference>
<organism evidence="6 7">
    <name type="scientific">Priestia megaterium Q3</name>
    <dbReference type="NCBI Taxonomy" id="1452722"/>
    <lineage>
        <taxon>Bacteria</taxon>
        <taxon>Bacillati</taxon>
        <taxon>Bacillota</taxon>
        <taxon>Bacilli</taxon>
        <taxon>Bacillales</taxon>
        <taxon>Bacillaceae</taxon>
        <taxon>Priestia</taxon>
    </lineage>
</organism>
<dbReference type="Pfam" id="PF03323">
    <property type="entry name" value="GerA"/>
    <property type="match status" value="1"/>
</dbReference>
<comment type="similarity">
    <text evidence="2 4">Belongs to the GerABKA family.</text>
</comment>
<evidence type="ECO:0000313" key="6">
    <source>
        <dbReference type="EMBL" id="AKP76209.1"/>
    </source>
</evidence>